<comment type="catalytic activity">
    <reaction evidence="1">
        <text>a 1,2-diacyl-sn-glycero-3-phosphocholine + H2O = a 1,2-diacyl-sn-glycero-3-phosphate + choline + H(+)</text>
        <dbReference type="Rhea" id="RHEA:14445"/>
        <dbReference type="ChEBI" id="CHEBI:15354"/>
        <dbReference type="ChEBI" id="CHEBI:15377"/>
        <dbReference type="ChEBI" id="CHEBI:15378"/>
        <dbReference type="ChEBI" id="CHEBI:57643"/>
        <dbReference type="ChEBI" id="CHEBI:58608"/>
        <dbReference type="EC" id="3.1.4.4"/>
    </reaction>
</comment>
<dbReference type="SMART" id="SM00155">
    <property type="entry name" value="PLDc"/>
    <property type="match status" value="1"/>
</dbReference>
<evidence type="ECO:0000256" key="2">
    <source>
        <dbReference type="ARBA" id="ARBA00012027"/>
    </source>
</evidence>
<keyword evidence="6" id="KW-0443">Lipid metabolism</keyword>
<evidence type="ECO:0000256" key="5">
    <source>
        <dbReference type="ARBA" id="ARBA00022963"/>
    </source>
</evidence>
<proteinExistence type="predicted"/>
<dbReference type="SUPFAM" id="SSF64268">
    <property type="entry name" value="PX domain"/>
    <property type="match status" value="1"/>
</dbReference>
<feature type="domain" description="PLD phosphodiesterase" evidence="10">
    <location>
        <begin position="369"/>
        <end position="396"/>
    </location>
</feature>
<evidence type="ECO:0000256" key="1">
    <source>
        <dbReference type="ARBA" id="ARBA00000798"/>
    </source>
</evidence>
<evidence type="ECO:0000313" key="11">
    <source>
        <dbReference type="EMBL" id="KAL3311934.1"/>
    </source>
</evidence>
<dbReference type="PROSITE" id="PS50035">
    <property type="entry name" value="PLD"/>
    <property type="match status" value="1"/>
</dbReference>
<keyword evidence="5" id="KW-0442">Lipid degradation</keyword>
<dbReference type="CDD" id="cd09138">
    <property type="entry name" value="PLDc_vPLD1_2_yPLD_like_1"/>
    <property type="match status" value="1"/>
</dbReference>
<dbReference type="PROSITE" id="PS50003">
    <property type="entry name" value="PH_DOMAIN"/>
    <property type="match status" value="1"/>
</dbReference>
<evidence type="ECO:0000259" key="10">
    <source>
        <dbReference type="PROSITE" id="PS50035"/>
    </source>
</evidence>
<protein>
    <recommendedName>
        <fullName evidence="2">phospholipase D</fullName>
        <ecNumber evidence="2">3.1.4.4</ecNumber>
    </recommendedName>
</protein>
<dbReference type="GO" id="GO:0012505">
    <property type="term" value="C:endomembrane system"/>
    <property type="evidence" value="ECO:0007669"/>
    <property type="project" value="UniProtKB-SubCell"/>
</dbReference>
<dbReference type="InterPro" id="IPR001849">
    <property type="entry name" value="PH_domain"/>
</dbReference>
<dbReference type="InterPro" id="IPR001683">
    <property type="entry name" value="PX_dom"/>
</dbReference>
<dbReference type="SUPFAM" id="SSF56024">
    <property type="entry name" value="Phospholipase D/nuclease"/>
    <property type="match status" value="1"/>
</dbReference>
<comment type="caution">
    <text evidence="11">The sequence shown here is derived from an EMBL/GenBank/DDBJ whole genome shotgun (WGS) entry which is preliminary data.</text>
</comment>
<keyword evidence="4" id="KW-0378">Hydrolase</keyword>
<evidence type="ECO:0000256" key="3">
    <source>
        <dbReference type="ARBA" id="ARBA00022737"/>
    </source>
</evidence>
<evidence type="ECO:0000256" key="6">
    <source>
        <dbReference type="ARBA" id="ARBA00023098"/>
    </source>
</evidence>
<dbReference type="GO" id="GO:0016042">
    <property type="term" value="P:lipid catabolic process"/>
    <property type="evidence" value="ECO:0007669"/>
    <property type="project" value="UniProtKB-KW"/>
</dbReference>
<evidence type="ECO:0000313" key="12">
    <source>
        <dbReference type="Proteomes" id="UP001626550"/>
    </source>
</evidence>
<dbReference type="PANTHER" id="PTHR18896">
    <property type="entry name" value="PHOSPHOLIPASE D"/>
    <property type="match status" value="1"/>
</dbReference>
<accession>A0ABD2PXE5</accession>
<dbReference type="Gene3D" id="3.30.870.10">
    <property type="entry name" value="Endonuclease Chain A"/>
    <property type="match status" value="1"/>
</dbReference>
<evidence type="ECO:0000256" key="8">
    <source>
        <dbReference type="ARBA" id="ARBA00037868"/>
    </source>
</evidence>
<dbReference type="PANTHER" id="PTHR18896:SF76">
    <property type="entry name" value="PHOSPHOLIPASE"/>
    <property type="match status" value="1"/>
</dbReference>
<dbReference type="InterPro" id="IPR036871">
    <property type="entry name" value="PX_dom_sf"/>
</dbReference>
<evidence type="ECO:0000256" key="7">
    <source>
        <dbReference type="ARBA" id="ARBA00023288"/>
    </source>
</evidence>
<keyword evidence="12" id="KW-1185">Reference proteome</keyword>
<dbReference type="InterPro" id="IPR015679">
    <property type="entry name" value="PLipase_D_fam"/>
</dbReference>
<dbReference type="EMBL" id="JBJKFK010001948">
    <property type="protein sequence ID" value="KAL3311934.1"/>
    <property type="molecule type" value="Genomic_DNA"/>
</dbReference>
<dbReference type="InterPro" id="IPR011993">
    <property type="entry name" value="PH-like_dom_sf"/>
</dbReference>
<dbReference type="EC" id="3.1.4.4" evidence="2"/>
<dbReference type="AlphaFoldDB" id="A0ABD2PXE5"/>
<organism evidence="11 12">
    <name type="scientific">Cichlidogyrus casuarinus</name>
    <dbReference type="NCBI Taxonomy" id="1844966"/>
    <lineage>
        <taxon>Eukaryota</taxon>
        <taxon>Metazoa</taxon>
        <taxon>Spiralia</taxon>
        <taxon>Lophotrochozoa</taxon>
        <taxon>Platyhelminthes</taxon>
        <taxon>Monogenea</taxon>
        <taxon>Monopisthocotylea</taxon>
        <taxon>Dactylogyridea</taxon>
        <taxon>Ancyrocephalidae</taxon>
        <taxon>Cichlidogyrus</taxon>
    </lineage>
</organism>
<keyword evidence="3" id="KW-0677">Repeat</keyword>
<dbReference type="InterPro" id="IPR001736">
    <property type="entry name" value="PLipase_D/transphosphatidylase"/>
</dbReference>
<dbReference type="Gene3D" id="3.30.1520.10">
    <property type="entry name" value="Phox-like domain"/>
    <property type="match status" value="1"/>
</dbReference>
<keyword evidence="7" id="KW-0449">Lipoprotein</keyword>
<evidence type="ECO:0000259" key="9">
    <source>
        <dbReference type="PROSITE" id="PS50003"/>
    </source>
</evidence>
<reference evidence="11 12" key="1">
    <citation type="submission" date="2024-11" db="EMBL/GenBank/DDBJ databases">
        <title>Adaptive evolution of stress response genes in parasites aligns with host niche diversity.</title>
        <authorList>
            <person name="Hahn C."/>
            <person name="Resl P."/>
        </authorList>
    </citation>
    <scope>NUCLEOTIDE SEQUENCE [LARGE SCALE GENOMIC DNA]</scope>
    <source>
        <strain evidence="11">EGGRZ-B1_66</strain>
        <tissue evidence="11">Body</tissue>
    </source>
</reference>
<dbReference type="Pfam" id="PF00614">
    <property type="entry name" value="PLDc"/>
    <property type="match status" value="1"/>
</dbReference>
<comment type="subcellular location">
    <subcellularLocation>
        <location evidence="8">Endomembrane system</location>
        <topology evidence="8">Lipid-anchor</topology>
    </subcellularLocation>
</comment>
<dbReference type="SUPFAM" id="SSF50729">
    <property type="entry name" value="PH domain-like"/>
    <property type="match status" value="1"/>
</dbReference>
<feature type="domain" description="PH" evidence="9">
    <location>
        <begin position="95"/>
        <end position="248"/>
    </location>
</feature>
<name>A0ABD2PXE5_9PLAT</name>
<dbReference type="GO" id="GO:0004630">
    <property type="term" value="F:phospholipase D activity"/>
    <property type="evidence" value="ECO:0007669"/>
    <property type="project" value="UniProtKB-EC"/>
</dbReference>
<dbReference type="Proteomes" id="UP001626550">
    <property type="component" value="Unassembled WGS sequence"/>
</dbReference>
<sequence length="427" mass="49828">MKIHLAKLATIHRSSRQMATESNSDECQKKSQKKLANFPKLADLGYSSERLKEKIPELEVYLQSILNTKQLREDIEVLSFFEVSPMSFKSRLGSSKLKEGFVKKLPRSIPGCMTRPCCLFCTTGCWKKRWLVLKDTCLIYLEPYRWEEKLSKIAEQDCQTFDNPRANTLESNQERSRMTQIMMRGKHCWRICQIILMDKNFRFQFFHSNSAKSDHKLLIRNSHMRVFFEIHNQRSSDEWFHELSRVTAGDPASSFISTELNPHCSFVDGASLMYSVAKAIDLAQQEIFITDWWMTPELFLTRKPSSKIIRLDRLLQKKAAQGVRVCILLYKEIELALRINSAHTSRWLKSRHPNIHVIRHPHHFSNRVLLWSHHEKSVIIDQTIAFIGGIDLCFGRWDTPQHRLTDVPHDEEIAKHVDYEKVGSAGQ</sequence>
<dbReference type="Gene3D" id="2.30.29.30">
    <property type="entry name" value="Pleckstrin-homology domain (PH domain)/Phosphotyrosine-binding domain (PTB)"/>
    <property type="match status" value="1"/>
</dbReference>
<gene>
    <name evidence="11" type="ORF">Ciccas_009480</name>
</gene>
<evidence type="ECO:0000256" key="4">
    <source>
        <dbReference type="ARBA" id="ARBA00022801"/>
    </source>
</evidence>
<dbReference type="Pfam" id="PF00787">
    <property type="entry name" value="PX"/>
    <property type="match status" value="1"/>
</dbReference>